<evidence type="ECO:0000313" key="2">
    <source>
        <dbReference type="EMBL" id="KAH0575421.1"/>
    </source>
</evidence>
<evidence type="ECO:0000313" key="1">
    <source>
        <dbReference type="EMBL" id="EST47631.1"/>
    </source>
</evidence>
<dbReference type="EMBL" id="AUWU02000003">
    <property type="protein sequence ID" value="KAH0575421.1"/>
    <property type="molecule type" value="Genomic_DNA"/>
</dbReference>
<accession>V6LV91</accession>
<dbReference type="AlphaFoldDB" id="V6LV91"/>
<organism evidence="1">
    <name type="scientific">Spironucleus salmonicida</name>
    <dbReference type="NCBI Taxonomy" id="348837"/>
    <lineage>
        <taxon>Eukaryota</taxon>
        <taxon>Metamonada</taxon>
        <taxon>Diplomonadida</taxon>
        <taxon>Hexamitidae</taxon>
        <taxon>Hexamitinae</taxon>
        <taxon>Spironucleus</taxon>
    </lineage>
</organism>
<keyword evidence="3" id="KW-1185">Reference proteome</keyword>
<name>V6LV91_9EUKA</name>
<evidence type="ECO:0000313" key="3">
    <source>
        <dbReference type="Proteomes" id="UP000018208"/>
    </source>
</evidence>
<reference evidence="1 2" key="1">
    <citation type="journal article" date="2014" name="PLoS Genet.">
        <title>The Genome of Spironucleus salmonicida Highlights a Fish Pathogen Adapted to Fluctuating Environments.</title>
        <authorList>
            <person name="Xu F."/>
            <person name="Jerlstrom-Hultqvist J."/>
            <person name="Einarsson E."/>
            <person name="Astvaldsson A."/>
            <person name="Svard S.G."/>
            <person name="Andersson J.O."/>
        </authorList>
    </citation>
    <scope>NUCLEOTIDE SEQUENCE</scope>
    <source>
        <strain evidence="2">ATCC 50377</strain>
    </source>
</reference>
<reference evidence="2" key="2">
    <citation type="submission" date="2020-12" db="EMBL/GenBank/DDBJ databases">
        <title>New Spironucleus salmonicida genome in near-complete chromosomes.</title>
        <authorList>
            <person name="Xu F."/>
            <person name="Kurt Z."/>
            <person name="Jimenez-Gonzalez A."/>
            <person name="Astvaldsson A."/>
            <person name="Andersson J.O."/>
            <person name="Svard S.G."/>
        </authorList>
    </citation>
    <scope>NUCLEOTIDE SEQUENCE</scope>
    <source>
        <strain evidence="2">ATCC 50377</strain>
    </source>
</reference>
<dbReference type="InterPro" id="IPR036140">
    <property type="entry name" value="PFN_sf"/>
</dbReference>
<dbReference type="EMBL" id="KI546038">
    <property type="protein sequence ID" value="EST47631.1"/>
    <property type="molecule type" value="Genomic_DNA"/>
</dbReference>
<dbReference type="Gene3D" id="3.30.450.30">
    <property type="entry name" value="Dynein light chain 2a, cytoplasmic"/>
    <property type="match status" value="1"/>
</dbReference>
<protein>
    <submittedName>
        <fullName evidence="2">Profilin</fullName>
    </submittedName>
</protein>
<gene>
    <name evidence="1" type="ORF">SS50377_12325</name>
    <name evidence="2" type="ORF">SS50377_23054</name>
</gene>
<dbReference type="Proteomes" id="UP000018208">
    <property type="component" value="Unassembled WGS sequence"/>
</dbReference>
<dbReference type="SUPFAM" id="SSF55770">
    <property type="entry name" value="Profilin (actin-binding protein)"/>
    <property type="match status" value="1"/>
</dbReference>
<sequence length="151" mass="16885">MDAWVDGYLNSLQTQIMAVVIYNNQNQLVSGRFIYPYESQMVCNVMNIQPDGIVPSLFTEQGTEYLKTNGVNFNDQRMRFINMDEKDDEGQQIIILAGKSDKDTPWIPAGAFVYKTPNQSTIAVCYGPEQPKGVANEAAFKIVEALKGTGY</sequence>
<dbReference type="OrthoDB" id="421374at2759"/>
<proteinExistence type="predicted"/>
<dbReference type="VEuPathDB" id="GiardiaDB:SS50377_23054"/>